<dbReference type="SUPFAM" id="SSF56317">
    <property type="entry name" value="Carbon-nitrogen hydrolase"/>
    <property type="match status" value="1"/>
</dbReference>
<dbReference type="EMBL" id="WEHX01000082">
    <property type="protein sequence ID" value="KAB7655705.1"/>
    <property type="molecule type" value="Genomic_DNA"/>
</dbReference>
<evidence type="ECO:0000313" key="2">
    <source>
        <dbReference type="EMBL" id="KAB7655705.1"/>
    </source>
</evidence>
<name>A0A6I1EM44_9BURK</name>
<evidence type="ECO:0000313" key="3">
    <source>
        <dbReference type="Proteomes" id="UP000430564"/>
    </source>
</evidence>
<dbReference type="AlphaFoldDB" id="A0A6I1EM44"/>
<reference evidence="2 3" key="1">
    <citation type="submission" date="2019-10" db="EMBL/GenBank/DDBJ databases">
        <title>Genome diversity of Sutterella seckii.</title>
        <authorList>
            <person name="Chaplin A.V."/>
            <person name="Sokolova S.R."/>
            <person name="Mosin K.A."/>
            <person name="Ivanova E.L."/>
            <person name="Kochetkova T.O."/>
            <person name="Goltsov A.Y."/>
            <person name="Trofimov D.Y."/>
            <person name="Efimov B.A."/>
        </authorList>
    </citation>
    <scope>NUCLEOTIDE SEQUENCE [LARGE SCALE GENOMIC DNA]</scope>
    <source>
        <strain evidence="2 3">ASD393</strain>
    </source>
</reference>
<dbReference type="GO" id="GO:0016787">
    <property type="term" value="F:hydrolase activity"/>
    <property type="evidence" value="ECO:0007669"/>
    <property type="project" value="UniProtKB-KW"/>
</dbReference>
<organism evidence="2 3">
    <name type="scientific">Sutterella seckii</name>
    <dbReference type="NCBI Taxonomy" id="1944635"/>
    <lineage>
        <taxon>Bacteria</taxon>
        <taxon>Pseudomonadati</taxon>
        <taxon>Pseudomonadota</taxon>
        <taxon>Betaproteobacteria</taxon>
        <taxon>Burkholderiales</taxon>
        <taxon>Sutterellaceae</taxon>
        <taxon>Sutterella</taxon>
    </lineage>
</organism>
<dbReference type="Gene3D" id="3.60.110.10">
    <property type="entry name" value="Carbon-nitrogen hydrolase"/>
    <property type="match status" value="1"/>
</dbReference>
<accession>A0A6I1EM44</accession>
<dbReference type="PROSITE" id="PS50263">
    <property type="entry name" value="CN_HYDROLASE"/>
    <property type="match status" value="1"/>
</dbReference>
<feature type="domain" description="CN hydrolase" evidence="1">
    <location>
        <begin position="7"/>
        <end position="245"/>
    </location>
</feature>
<dbReference type="Proteomes" id="UP000430564">
    <property type="component" value="Unassembled WGS sequence"/>
</dbReference>
<sequence length="274" mass="30001">MIEEKNFRVALGQFFVKETSEENQAITRDFIERAEKKGADLLVLPEGIIARKPGDKDWPRLHSEPLDGPFVTALLAATKGKRVTVVCTVQAKIPGEERYANDLLVVKDGELKLVYQKLHLYDAFSAKESDNAVPGDEVPALVDVGPFKCGFITCYDARFPEITRALALAGANLLVVSAAWVKGPLKEMHWDLSLRARALENTCFVAGVSECGPVNIGSSKLVDPFGVVVAQCGTTDELLVADIDPARVEKCRKALPVLENRRFAAPRLREAGEL</sequence>
<proteinExistence type="predicted"/>
<dbReference type="OrthoDB" id="9811121at2"/>
<gene>
    <name evidence="2" type="ORF">GBM95_09445</name>
</gene>
<keyword evidence="2" id="KW-0378">Hydrolase</keyword>
<dbReference type="PANTHER" id="PTHR23088">
    <property type="entry name" value="NITRILASE-RELATED"/>
    <property type="match status" value="1"/>
</dbReference>
<dbReference type="Pfam" id="PF00795">
    <property type="entry name" value="CN_hydrolase"/>
    <property type="match status" value="1"/>
</dbReference>
<dbReference type="PANTHER" id="PTHR23088:SF27">
    <property type="entry name" value="DEAMINATED GLUTATHIONE AMIDASE"/>
    <property type="match status" value="1"/>
</dbReference>
<dbReference type="InterPro" id="IPR003010">
    <property type="entry name" value="C-N_Hydrolase"/>
</dbReference>
<evidence type="ECO:0000259" key="1">
    <source>
        <dbReference type="PROSITE" id="PS50263"/>
    </source>
</evidence>
<dbReference type="CDD" id="cd07581">
    <property type="entry name" value="nitrilase_3"/>
    <property type="match status" value="1"/>
</dbReference>
<protein>
    <submittedName>
        <fullName evidence="2">Carbon-nitrogen hydrolase family protein</fullName>
    </submittedName>
</protein>
<comment type="caution">
    <text evidence="2">The sequence shown here is derived from an EMBL/GenBank/DDBJ whole genome shotgun (WGS) entry which is preliminary data.</text>
</comment>
<dbReference type="RefSeq" id="WP_152158874.1">
    <property type="nucleotide sequence ID" value="NZ_WEHX01000082.1"/>
</dbReference>
<dbReference type="InterPro" id="IPR036526">
    <property type="entry name" value="C-N_Hydrolase_sf"/>
</dbReference>